<dbReference type="AlphaFoldDB" id="A0A8I0DU33"/>
<dbReference type="EMBL" id="JACOOX010000004">
    <property type="protein sequence ID" value="MBC5663039.1"/>
    <property type="molecule type" value="Genomic_DNA"/>
</dbReference>
<evidence type="ECO:0000313" key="2">
    <source>
        <dbReference type="EMBL" id="MBC5663039.1"/>
    </source>
</evidence>
<evidence type="ECO:0000259" key="1">
    <source>
        <dbReference type="Pfam" id="PF12770"/>
    </source>
</evidence>
<sequence length="1074" mass="123203">MNDELIQIIEDLKKSIYEDMGAETSPNEVEQYVSALLLCLGISGRAKDLPAVMESINIYAFIDMYDYVLSAWNDRHGMEACRKIAEHSAETVNGFSWKNKFTFQVLLLENLLLLYQTNRIEIFAQYYDRLDLDILGGHIYEYPEFYAGVFSELTDVVHDRNGMRMGQMLLDLLPHIDDASDADYVLCLAKLCESATCCALYDEMSGYYERLGEYRECCYADMAYLFLLTDLYMAQTAAEKNTHGDREKAEHLLNQIGEHISDVEDSELREELQIKYLLERSRNAIAGGDYVSALRYTEDGYSVCKSSMEVHAEYLLLFLNNMAIAFVNQGDAESCKQRLDEGLSVISEYHLEESTGAAYLSNTYSSLANDAADETSKEQVRNLLGKCRPEDVSFRDIPFVLNSIKMNLRAGNAGRKEKTLILNILEHIEKLLLQEKPNELWLSYLDVRTAYFIVVKDARQSRLWFDRMYEFSQRCFPDMEMVIDVICDNLSFVRRMFSMQELKSLLFTLVRITPMRLTELVLYQEQKSMFARMSRINLFFHIVVSFVYDGSIVCSDVELLEIFGNLKSICPDILSARRECLSDCDRKSYEELCRVERRIIELDMARYFGHETDKEQLTELDDRKRSVENKLYAKAQPKVMGWLSADELIGRLPTDCIYIDYLQFVTDYEKPTEKNMRYAVLTVVKTEQGCRIYRQPVIDAYEVRQLCNIIDKRTRGNRSYDRKQSALGWLYDVSASRKLYDILLRASVESCHVQPRSDRLIISGDIELQSFPFDMLTTSRGSRLLQEFNVCYVNSMRSIHHDVYVNHDEGALVIGNPQFTLDKEKVLSGENEEKKLSVLPLSKVEVQTVADFLGAGIKQKIAARKNLLEEVHVPILHIATHGDFRQDEHFDPSAGPFEYDYPMRHSCIFLAGANDWIVSGEETDHYGNGVVSAEEICTYDWDGVKMVVLSACLTNTGDISYTDGLIGMHTALCAQGISACVMSLWEVDDFAAAVLMSRFYQNLRTMEVTSALWEAKKYIMTVTNGELADAGWYGEQRIRRIGLAADEMRRLSQLPAGIRLFEKPVYWAGFVAEI</sequence>
<dbReference type="Proteomes" id="UP000615234">
    <property type="component" value="Unassembled WGS sequence"/>
</dbReference>
<feature type="domain" description="CHAT" evidence="1">
    <location>
        <begin position="735"/>
        <end position="1071"/>
    </location>
</feature>
<reference evidence="2 3" key="1">
    <citation type="submission" date="2020-08" db="EMBL/GenBank/DDBJ databases">
        <title>Genome public.</title>
        <authorList>
            <person name="Liu C."/>
            <person name="Sun Q."/>
        </authorList>
    </citation>
    <scope>NUCLEOTIDE SEQUENCE [LARGE SCALE GENOMIC DNA]</scope>
    <source>
        <strain evidence="2 3">NSJ-10</strain>
    </source>
</reference>
<gene>
    <name evidence="2" type="ORF">H8S09_09070</name>
</gene>
<proteinExistence type="predicted"/>
<dbReference type="Pfam" id="PF12770">
    <property type="entry name" value="CHAT"/>
    <property type="match status" value="1"/>
</dbReference>
<dbReference type="InterPro" id="IPR024983">
    <property type="entry name" value="CHAT_dom"/>
</dbReference>
<name>A0A8I0DU33_9FIRM</name>
<dbReference type="RefSeq" id="WP_186847730.1">
    <property type="nucleotide sequence ID" value="NZ_JACOOX010000004.1"/>
</dbReference>
<accession>A0A8I0DU33</accession>
<evidence type="ECO:0000313" key="3">
    <source>
        <dbReference type="Proteomes" id="UP000615234"/>
    </source>
</evidence>
<keyword evidence="3" id="KW-1185">Reference proteome</keyword>
<organism evidence="2 3">
    <name type="scientific">Coprococcus hominis</name>
    <name type="common">ex Liu et al. 2022</name>
    <dbReference type="NCBI Taxonomy" id="2763039"/>
    <lineage>
        <taxon>Bacteria</taxon>
        <taxon>Bacillati</taxon>
        <taxon>Bacillota</taxon>
        <taxon>Clostridia</taxon>
        <taxon>Lachnospirales</taxon>
        <taxon>Lachnospiraceae</taxon>
        <taxon>Coprococcus</taxon>
    </lineage>
</organism>
<protein>
    <submittedName>
        <fullName evidence="2">CHAT domain-containing protein</fullName>
    </submittedName>
</protein>
<comment type="caution">
    <text evidence="2">The sequence shown here is derived from an EMBL/GenBank/DDBJ whole genome shotgun (WGS) entry which is preliminary data.</text>
</comment>